<evidence type="ECO:0000256" key="6">
    <source>
        <dbReference type="ARBA" id="ARBA00022729"/>
    </source>
</evidence>
<comment type="subcellular location">
    <subcellularLocation>
        <location evidence="2">Vacuole</location>
    </subcellularLocation>
</comment>
<comment type="caution">
    <text evidence="12">Lacks conserved residue(s) required for the propagation of feature annotation.</text>
</comment>
<dbReference type="InterPro" id="IPR018371">
    <property type="entry name" value="Chitin-binding_1_CS"/>
</dbReference>
<keyword evidence="15" id="KW-1185">Reference proteome</keyword>
<feature type="disulfide bond" evidence="11">
    <location>
        <begin position="260"/>
        <end position="292"/>
    </location>
</feature>
<dbReference type="Proteomes" id="UP001627284">
    <property type="component" value="Unassembled WGS sequence"/>
</dbReference>
<dbReference type="PROSITE" id="PS00773">
    <property type="entry name" value="CHITINASE_19_1"/>
    <property type="match status" value="1"/>
</dbReference>
<gene>
    <name evidence="14" type="ORF">AABB24_031067</name>
</gene>
<dbReference type="PROSITE" id="PS00774">
    <property type="entry name" value="CHITINASE_19_2"/>
    <property type="match status" value="1"/>
</dbReference>
<dbReference type="FunFam" id="3.30.20.10:FF:000001">
    <property type="entry name" value="Endochitinase (Chitinase)"/>
    <property type="match status" value="1"/>
</dbReference>
<evidence type="ECO:0000313" key="14">
    <source>
        <dbReference type="EMBL" id="KAL3334655.1"/>
    </source>
</evidence>
<dbReference type="InterPro" id="IPR000726">
    <property type="entry name" value="Glyco_hydro_19_cat"/>
</dbReference>
<evidence type="ECO:0000256" key="7">
    <source>
        <dbReference type="ARBA" id="ARBA00022821"/>
    </source>
</evidence>
<comment type="function">
    <text evidence="1">Defense against chitin-containing fungal pathogens.</text>
</comment>
<keyword evidence="6" id="KW-0732">Signal</keyword>
<feature type="disulfide bond" evidence="11">
    <location>
        <begin position="171"/>
        <end position="180"/>
    </location>
</feature>
<comment type="similarity">
    <text evidence="3">Belongs to the glycosyl hydrolase 19 family. Chitinase class I subfamily.</text>
</comment>
<evidence type="ECO:0000256" key="5">
    <source>
        <dbReference type="ARBA" id="ARBA00022669"/>
    </source>
</evidence>
<dbReference type="SUPFAM" id="SSF57016">
    <property type="entry name" value="Plant lectins/antimicrobial peptides"/>
    <property type="match status" value="1"/>
</dbReference>
<keyword evidence="8" id="KW-0119">Carbohydrate metabolism</keyword>
<evidence type="ECO:0000256" key="3">
    <source>
        <dbReference type="ARBA" id="ARBA00009373"/>
    </source>
</evidence>
<keyword evidence="8" id="KW-0624">Polysaccharide degradation</keyword>
<feature type="active site" description="Proton donor" evidence="10">
    <location>
        <position position="153"/>
    </location>
</feature>
<evidence type="ECO:0000256" key="8">
    <source>
        <dbReference type="ARBA" id="ARBA00023024"/>
    </source>
</evidence>
<evidence type="ECO:0000256" key="10">
    <source>
        <dbReference type="PIRSR" id="PIRSR001060-1"/>
    </source>
</evidence>
<name>A0ABD2RSM0_9SOLN</name>
<feature type="non-terminal residue" evidence="14">
    <location>
        <position position="1"/>
    </location>
</feature>
<evidence type="ECO:0000256" key="9">
    <source>
        <dbReference type="ARBA" id="ARBA00023157"/>
    </source>
</evidence>
<reference evidence="14 15" key="1">
    <citation type="submission" date="2024-05" db="EMBL/GenBank/DDBJ databases">
        <title>De novo assembly of an allotetraploid wild potato.</title>
        <authorList>
            <person name="Hosaka A.J."/>
        </authorList>
    </citation>
    <scope>NUCLEOTIDE SEQUENCE [LARGE SCALE GENOMIC DNA]</scope>
    <source>
        <tissue evidence="14">Young leaves</tissue>
    </source>
</reference>
<dbReference type="GO" id="GO:0005773">
    <property type="term" value="C:vacuole"/>
    <property type="evidence" value="ECO:0007669"/>
    <property type="project" value="UniProtKB-SubCell"/>
</dbReference>
<dbReference type="PANTHER" id="PTHR22595">
    <property type="entry name" value="CHITINASE-RELATED"/>
    <property type="match status" value="1"/>
</dbReference>
<dbReference type="SUPFAM" id="SSF53955">
    <property type="entry name" value="Lysozyme-like"/>
    <property type="match status" value="1"/>
</dbReference>
<dbReference type="InterPro" id="IPR001002">
    <property type="entry name" value="Chitin-bd_1"/>
</dbReference>
<dbReference type="Pfam" id="PF00182">
    <property type="entry name" value="Glyco_hydro_19"/>
    <property type="match status" value="2"/>
</dbReference>
<keyword evidence="5 12" id="KW-0147">Chitin-binding</keyword>
<keyword evidence="7" id="KW-0611">Plant defense</keyword>
<evidence type="ECO:0000259" key="13">
    <source>
        <dbReference type="PROSITE" id="PS50941"/>
    </source>
</evidence>
<organism evidence="14 15">
    <name type="scientific">Solanum stoloniferum</name>
    <dbReference type="NCBI Taxonomy" id="62892"/>
    <lineage>
        <taxon>Eukaryota</taxon>
        <taxon>Viridiplantae</taxon>
        <taxon>Streptophyta</taxon>
        <taxon>Embryophyta</taxon>
        <taxon>Tracheophyta</taxon>
        <taxon>Spermatophyta</taxon>
        <taxon>Magnoliopsida</taxon>
        <taxon>eudicotyledons</taxon>
        <taxon>Gunneridae</taxon>
        <taxon>Pentapetalae</taxon>
        <taxon>asterids</taxon>
        <taxon>lamiids</taxon>
        <taxon>Solanales</taxon>
        <taxon>Solanaceae</taxon>
        <taxon>Solanoideae</taxon>
        <taxon>Solaneae</taxon>
        <taxon>Solanum</taxon>
    </lineage>
</organism>
<dbReference type="CDD" id="cd00325">
    <property type="entry name" value="chitinase_GH19"/>
    <property type="match status" value="1"/>
</dbReference>
<dbReference type="PANTHER" id="PTHR22595:SF202">
    <property type="entry name" value="ENDOCHITINASE EP3-LIKE"/>
    <property type="match status" value="1"/>
</dbReference>
<keyword evidence="8" id="KW-0146">Chitin degradation</keyword>
<feature type="disulfide bond" evidence="11 12">
    <location>
        <begin position="46"/>
        <end position="60"/>
    </location>
</feature>
<evidence type="ECO:0000256" key="11">
    <source>
        <dbReference type="PIRSR" id="PIRSR001060-2"/>
    </source>
</evidence>
<feature type="disulfide bond" evidence="11 12">
    <location>
        <begin position="41"/>
        <end position="53"/>
    </location>
</feature>
<dbReference type="InterPro" id="IPR036861">
    <property type="entry name" value="Endochitinase-like_sf"/>
</dbReference>
<dbReference type="Pfam" id="PF00187">
    <property type="entry name" value="Chitin_bind_1"/>
    <property type="match status" value="1"/>
</dbReference>
<dbReference type="PROSITE" id="PS50941">
    <property type="entry name" value="CHIT_BIND_I_2"/>
    <property type="match status" value="1"/>
</dbReference>
<protein>
    <recommendedName>
        <fullName evidence="13">Chitin-binding type-1 domain-containing protein</fullName>
    </recommendedName>
</protein>
<dbReference type="GO" id="GO:0008061">
    <property type="term" value="F:chitin binding"/>
    <property type="evidence" value="ECO:0007669"/>
    <property type="project" value="UniProtKB-UniRule"/>
</dbReference>
<dbReference type="CDD" id="cd00035">
    <property type="entry name" value="ChtBD1"/>
    <property type="match status" value="1"/>
</dbReference>
<dbReference type="AlphaFoldDB" id="A0ABD2RSM0"/>
<dbReference type="InterPro" id="IPR016283">
    <property type="entry name" value="Glyco_hydro_19"/>
</dbReference>
<dbReference type="InterPro" id="IPR023346">
    <property type="entry name" value="Lysozyme-like_dom_sf"/>
</dbReference>
<feature type="disulfide bond" evidence="11">
    <location>
        <begin position="108"/>
        <end position="158"/>
    </location>
</feature>
<comment type="caution">
    <text evidence="14">The sequence shown here is derived from an EMBL/GenBank/DDBJ whole genome shotgun (WGS) entry which is preliminary data.</text>
</comment>
<dbReference type="Gene3D" id="3.30.20.10">
    <property type="entry name" value="Endochitinase, domain 2"/>
    <property type="match status" value="1"/>
</dbReference>
<keyword evidence="9 11" id="KW-1015">Disulfide bond</keyword>
<evidence type="ECO:0000313" key="15">
    <source>
        <dbReference type="Proteomes" id="UP001627284"/>
    </source>
</evidence>
<dbReference type="GO" id="GO:0006032">
    <property type="term" value="P:chitin catabolic process"/>
    <property type="evidence" value="ECO:0007669"/>
    <property type="project" value="UniProtKB-KW"/>
</dbReference>
<keyword evidence="4" id="KW-0926">Vacuole</keyword>
<evidence type="ECO:0000256" key="1">
    <source>
        <dbReference type="ARBA" id="ARBA00003102"/>
    </source>
</evidence>
<dbReference type="Gene3D" id="1.10.530.10">
    <property type="match status" value="1"/>
</dbReference>
<proteinExistence type="inferred from homology"/>
<evidence type="ECO:0000256" key="2">
    <source>
        <dbReference type="ARBA" id="ARBA00004116"/>
    </source>
</evidence>
<evidence type="ECO:0000256" key="4">
    <source>
        <dbReference type="ARBA" id="ARBA00022554"/>
    </source>
</evidence>
<dbReference type="Gene3D" id="3.30.60.10">
    <property type="entry name" value="Endochitinase-like"/>
    <property type="match status" value="1"/>
</dbReference>
<dbReference type="GO" id="GO:0006952">
    <property type="term" value="P:defense response"/>
    <property type="evidence" value="ECO:0007669"/>
    <property type="project" value="UniProtKB-KW"/>
</dbReference>
<dbReference type="SMART" id="SM00270">
    <property type="entry name" value="ChtBD1"/>
    <property type="match status" value="1"/>
</dbReference>
<evidence type="ECO:0000256" key="12">
    <source>
        <dbReference type="PROSITE-ProRule" id="PRU00261"/>
    </source>
</evidence>
<dbReference type="PROSITE" id="PS00026">
    <property type="entry name" value="CHIT_BIND_I_1"/>
    <property type="match status" value="1"/>
</dbReference>
<feature type="domain" description="Chitin-binding type-1" evidence="13">
    <location>
        <begin position="36"/>
        <end position="71"/>
    </location>
</feature>
<dbReference type="PIRSF" id="PIRSF001060">
    <property type="entry name" value="Endochitinase"/>
    <property type="match status" value="1"/>
</dbReference>
<accession>A0ABD2RSM0</accession>
<sequence length="292" mass="32205">PLQFEKKMINFSSRNLLILLLICTIAIVVIPKLASTQYCGCTEGLCCSRWGYCGSGKAYCGQGCQGGPCYTSSTKNYNNNSNNNNNRVFDIVSESFFNGIANQASSNCEGKGFYTRSVFLEALKSYPEFATIGFSDDDNKREIAAFFAHVTHETGQMCYINEINGSSRDYCDMTNSEYPCVSGQNYYGRGPIQLSWNFNYGPAGKDIGFDGLNDPDIVSRDGLISFKTALWYWMNTCHPLLTSGQGFGATIRAINGPLECDGGLPQPVARRVQHYVQYCHQLGVDTGDNLTC</sequence>
<dbReference type="EMBL" id="JBJKTR010000018">
    <property type="protein sequence ID" value="KAL3334655.1"/>
    <property type="molecule type" value="Genomic_DNA"/>
</dbReference>